<name>A0A2S2QYA8_9HEMI</name>
<evidence type="ECO:0000313" key="1">
    <source>
        <dbReference type="EMBL" id="MBY82102.1"/>
    </source>
</evidence>
<sequence>MYTKRGVLSLVARIFDPLGLFGPIIFRAKSIMQQTWVRGLAWDDPLPEDIHQDWSNFVSELSHITSVKVPRHFGTRSAAPCYLLGFGDASQRGYAAVVYLCTINDHGEHSVSLVGTKNKLAPLKPLSVPRLELNTALLLVRWLLRIKNVLESTLDIIDVYTWTDSTIVLTWLTVLHECCKQYVSNRLHQISSILPNCKWRHVDSEYNPADCASRGVRPLKLANLELYWNGPPFVY</sequence>
<dbReference type="PANTHER" id="PTHR47331">
    <property type="entry name" value="PHD-TYPE DOMAIN-CONTAINING PROTEIN"/>
    <property type="match status" value="1"/>
</dbReference>
<dbReference type="Pfam" id="PF05380">
    <property type="entry name" value="Peptidase_A17"/>
    <property type="match status" value="1"/>
</dbReference>
<accession>A0A2S2QYA8</accession>
<dbReference type="EMBL" id="GGMS01012899">
    <property type="protein sequence ID" value="MBY82102.1"/>
    <property type="molecule type" value="Transcribed_RNA"/>
</dbReference>
<protein>
    <submittedName>
        <fullName evidence="1">Uncharacterized protein</fullName>
    </submittedName>
</protein>
<organism evidence="1">
    <name type="scientific">Sipha flava</name>
    <name type="common">yellow sugarcane aphid</name>
    <dbReference type="NCBI Taxonomy" id="143950"/>
    <lineage>
        <taxon>Eukaryota</taxon>
        <taxon>Metazoa</taxon>
        <taxon>Ecdysozoa</taxon>
        <taxon>Arthropoda</taxon>
        <taxon>Hexapoda</taxon>
        <taxon>Insecta</taxon>
        <taxon>Pterygota</taxon>
        <taxon>Neoptera</taxon>
        <taxon>Paraneoptera</taxon>
        <taxon>Hemiptera</taxon>
        <taxon>Sternorrhyncha</taxon>
        <taxon>Aphidomorpha</taxon>
        <taxon>Aphidoidea</taxon>
        <taxon>Aphididae</taxon>
        <taxon>Sipha</taxon>
    </lineage>
</organism>
<reference evidence="1" key="1">
    <citation type="submission" date="2018-04" db="EMBL/GenBank/DDBJ databases">
        <title>Transcriptome assembly of Sipha flava.</title>
        <authorList>
            <person name="Scully E.D."/>
            <person name="Geib S.M."/>
            <person name="Palmer N.A."/>
            <person name="Koch K."/>
            <person name="Bradshaw J."/>
            <person name="Heng-Moss T."/>
            <person name="Sarath G."/>
        </authorList>
    </citation>
    <scope>NUCLEOTIDE SEQUENCE</scope>
</reference>
<dbReference type="OrthoDB" id="6615426at2759"/>
<gene>
    <name evidence="1" type="ORF">g.15736</name>
</gene>
<proteinExistence type="predicted"/>
<dbReference type="InterPro" id="IPR008042">
    <property type="entry name" value="Retrotrans_Pao"/>
</dbReference>
<dbReference type="PANTHER" id="PTHR47331:SF5">
    <property type="entry name" value="RIBONUCLEASE H"/>
    <property type="match status" value="1"/>
</dbReference>
<dbReference type="AlphaFoldDB" id="A0A2S2QYA8"/>